<dbReference type="Proteomes" id="UP000324800">
    <property type="component" value="Unassembled WGS sequence"/>
</dbReference>
<evidence type="ECO:0000313" key="2">
    <source>
        <dbReference type="Proteomes" id="UP000324800"/>
    </source>
</evidence>
<evidence type="ECO:0000313" key="1">
    <source>
        <dbReference type="EMBL" id="KAA6388259.1"/>
    </source>
</evidence>
<comment type="caution">
    <text evidence="1">The sequence shown here is derived from an EMBL/GenBank/DDBJ whole genome shotgun (WGS) entry which is preliminary data.</text>
</comment>
<sequence length="82" mass="9452">MQVTEAIIALGTDQRFVFNFELPEMTYETTIRIIIHSKAAASMKKDDGDADQNEIIVTKQSLGELQEKKFCYDLQLEQMNHQ</sequence>
<organism evidence="1 2">
    <name type="scientific">Streblomastix strix</name>
    <dbReference type="NCBI Taxonomy" id="222440"/>
    <lineage>
        <taxon>Eukaryota</taxon>
        <taxon>Metamonada</taxon>
        <taxon>Preaxostyla</taxon>
        <taxon>Oxymonadida</taxon>
        <taxon>Streblomastigidae</taxon>
        <taxon>Streblomastix</taxon>
    </lineage>
</organism>
<name>A0A5J4W165_9EUKA</name>
<dbReference type="EMBL" id="SNRW01004056">
    <property type="protein sequence ID" value="KAA6388259.1"/>
    <property type="molecule type" value="Genomic_DNA"/>
</dbReference>
<dbReference type="AlphaFoldDB" id="A0A5J4W165"/>
<accession>A0A5J4W165</accession>
<proteinExistence type="predicted"/>
<reference evidence="1 2" key="1">
    <citation type="submission" date="2019-03" db="EMBL/GenBank/DDBJ databases">
        <title>Single cell metagenomics reveals metabolic interactions within the superorganism composed of flagellate Streblomastix strix and complex community of Bacteroidetes bacteria on its surface.</title>
        <authorList>
            <person name="Treitli S.C."/>
            <person name="Kolisko M."/>
            <person name="Husnik F."/>
            <person name="Keeling P."/>
            <person name="Hampl V."/>
        </authorList>
    </citation>
    <scope>NUCLEOTIDE SEQUENCE [LARGE SCALE GENOMIC DNA]</scope>
    <source>
        <strain evidence="1">ST1C</strain>
    </source>
</reference>
<protein>
    <submittedName>
        <fullName evidence="1">Uncharacterized protein</fullName>
    </submittedName>
</protein>
<gene>
    <name evidence="1" type="ORF">EZS28_016216</name>
</gene>